<evidence type="ECO:0000313" key="2">
    <source>
        <dbReference type="Proteomes" id="UP000284676"/>
    </source>
</evidence>
<accession>A0A414PUU7</accession>
<dbReference type="RefSeq" id="WP_118234370.1">
    <property type="nucleotide sequence ID" value="NZ_CAEUHP010000001.1"/>
</dbReference>
<sequence>MKPEDKKVYDTQDVANICECSISKAYKIIRALNDKLIENGTPEGSIIAGKISKKFFHEVMKI</sequence>
<evidence type="ECO:0000313" key="1">
    <source>
        <dbReference type="EMBL" id="RHF72324.1"/>
    </source>
</evidence>
<comment type="caution">
    <text evidence="1">The sequence shown here is derived from an EMBL/GenBank/DDBJ whole genome shotgun (WGS) entry which is preliminary data.</text>
</comment>
<dbReference type="Proteomes" id="UP000284676">
    <property type="component" value="Unassembled WGS sequence"/>
</dbReference>
<protein>
    <submittedName>
        <fullName evidence="1">Transcriptional regulator</fullName>
    </submittedName>
</protein>
<name>A0A414PUU7_FUSMR</name>
<reference evidence="1 2" key="1">
    <citation type="submission" date="2018-08" db="EMBL/GenBank/DDBJ databases">
        <title>A genome reference for cultivated species of the human gut microbiota.</title>
        <authorList>
            <person name="Zou Y."/>
            <person name="Xue W."/>
            <person name="Luo G."/>
        </authorList>
    </citation>
    <scope>NUCLEOTIDE SEQUENCE [LARGE SCALE GENOMIC DNA]</scope>
    <source>
        <strain evidence="1 2">AM25-1</strain>
    </source>
</reference>
<gene>
    <name evidence="1" type="ORF">DW663_07005</name>
</gene>
<organism evidence="1 2">
    <name type="scientific">Fusobacterium mortiferum</name>
    <dbReference type="NCBI Taxonomy" id="850"/>
    <lineage>
        <taxon>Bacteria</taxon>
        <taxon>Fusobacteriati</taxon>
        <taxon>Fusobacteriota</taxon>
        <taxon>Fusobacteriia</taxon>
        <taxon>Fusobacteriales</taxon>
        <taxon>Fusobacteriaceae</taxon>
        <taxon>Fusobacterium</taxon>
    </lineage>
</organism>
<dbReference type="AlphaFoldDB" id="A0A414PUU7"/>
<dbReference type="EMBL" id="QRHL01000009">
    <property type="protein sequence ID" value="RHF72324.1"/>
    <property type="molecule type" value="Genomic_DNA"/>
</dbReference>
<proteinExistence type="predicted"/>